<dbReference type="EMBL" id="MK279909">
    <property type="protein sequence ID" value="AZS12636.1"/>
    <property type="molecule type" value="Genomic_DNA"/>
</dbReference>
<sequence length="71" mass="7838">MANTEQKPQKYTVTAEVELSITATSIPAAYKEFTNYMAKIFNDAFAQTNEPVIVASSFEGLAIARDFANEQ</sequence>
<reference evidence="1 2" key="1">
    <citation type="submission" date="2018-12" db="EMBL/GenBank/DDBJ databases">
        <authorList>
            <person name="Almail A."/>
            <person name="Dorhout K.E."/>
            <person name="Johnson J."/>
            <person name="Jorgensen H.J."/>
            <person name="Tolsma S."/>
            <person name="Garlena R.A."/>
            <person name="Russell D.A."/>
            <person name="Pope W.H."/>
            <person name="Jacobs-Sera D."/>
            <person name="Hatfull G.F."/>
        </authorList>
    </citation>
    <scope>NUCLEOTIDE SEQUENCE [LARGE SCALE GENOMIC DNA]</scope>
</reference>
<gene>
    <name evidence="1" type="primary">100</name>
    <name evidence="1" type="ORF">SEA_DRLUPO_100</name>
</gene>
<dbReference type="Proteomes" id="UP000288363">
    <property type="component" value="Segment"/>
</dbReference>
<proteinExistence type="predicted"/>
<protein>
    <submittedName>
        <fullName evidence="1">Uncharacterized protein</fullName>
    </submittedName>
</protein>
<organism evidence="1 2">
    <name type="scientific">Mycobacterium phage DrLupo</name>
    <dbReference type="NCBI Taxonomy" id="2499037"/>
    <lineage>
        <taxon>Viruses</taxon>
        <taxon>Duplodnaviria</taxon>
        <taxon>Heunggongvirae</taxon>
        <taxon>Uroviricota</taxon>
        <taxon>Caudoviricetes</taxon>
        <taxon>Barnyardvirus</taxon>
        <taxon>Barnyardvirus drlupo</taxon>
    </lineage>
</organism>
<dbReference type="RefSeq" id="YP_009842798.1">
    <property type="nucleotide sequence ID" value="NC_048743.1"/>
</dbReference>
<evidence type="ECO:0000313" key="2">
    <source>
        <dbReference type="Proteomes" id="UP000288363"/>
    </source>
</evidence>
<accession>A0A3S9UQS7</accession>
<keyword evidence="2" id="KW-1185">Reference proteome</keyword>
<dbReference type="KEGG" id="vg:55613059"/>
<dbReference type="GeneID" id="55613059"/>
<name>A0A3S9UQS7_9CAUD</name>
<evidence type="ECO:0000313" key="1">
    <source>
        <dbReference type="EMBL" id="AZS12636.1"/>
    </source>
</evidence>